<dbReference type="RefSeq" id="WP_147147972.1">
    <property type="nucleotide sequence ID" value="NZ_BJXN01000012.1"/>
</dbReference>
<evidence type="ECO:0008006" key="4">
    <source>
        <dbReference type="Google" id="ProtNLM"/>
    </source>
</evidence>
<dbReference type="OrthoDB" id="180075at2"/>
<feature type="transmembrane region" description="Helical" evidence="1">
    <location>
        <begin position="329"/>
        <end position="347"/>
    </location>
</feature>
<accession>A0A511RKZ2</accession>
<comment type="caution">
    <text evidence="2">The sequence shown here is derived from an EMBL/GenBank/DDBJ whole genome shotgun (WGS) entry which is preliminary data.</text>
</comment>
<reference evidence="2 3" key="1">
    <citation type="submission" date="2019-07" db="EMBL/GenBank/DDBJ databases">
        <title>Whole genome shotgun sequence of Oceanithermus desulfurans NBRC 100063.</title>
        <authorList>
            <person name="Hosoyama A."/>
            <person name="Uohara A."/>
            <person name="Ohji S."/>
            <person name="Ichikawa N."/>
        </authorList>
    </citation>
    <scope>NUCLEOTIDE SEQUENCE [LARGE SCALE GENOMIC DNA]</scope>
    <source>
        <strain evidence="2 3">NBRC 100063</strain>
    </source>
</reference>
<organism evidence="2 3">
    <name type="scientific">Oceanithermus desulfurans NBRC 100063</name>
    <dbReference type="NCBI Taxonomy" id="1227550"/>
    <lineage>
        <taxon>Bacteria</taxon>
        <taxon>Thermotogati</taxon>
        <taxon>Deinococcota</taxon>
        <taxon>Deinococci</taxon>
        <taxon>Thermales</taxon>
        <taxon>Thermaceae</taxon>
        <taxon>Oceanithermus</taxon>
    </lineage>
</organism>
<sequence>MPTVREPHVAVWRLFDLADEIDTDRVAGTRFALRRSRSGAVRLEEPPVELDLGDHGFAGRTGRLRARVYPFGVVALAWRVRLGERLPWDGLESAALELVGAPGLDAWMRERLAPLRRELAPALARPLAAPGEEGFYAVHVQGFDPERSADVLLEELDLAPLVLGERVAASQQLRADLVRHAFSYSSGDLALLGFDGVFIYDQEGIWDVADLVEWVHAELLELDYYDNVLARALEGAPQVLRELGWGRYGRLARLRRNLMERRAEITEVQTRLAGALRITEDLFYARIYRDATEVYGAAELAASVQAKLQALSAIYQMVSEEMQFRRSQAVEVAILALIALEVVWLLLGRM</sequence>
<evidence type="ECO:0000313" key="2">
    <source>
        <dbReference type="EMBL" id="GEM90333.1"/>
    </source>
</evidence>
<dbReference type="EMBL" id="BJXN01000012">
    <property type="protein sequence ID" value="GEM90333.1"/>
    <property type="molecule type" value="Genomic_DNA"/>
</dbReference>
<dbReference type="Proteomes" id="UP000321827">
    <property type="component" value="Unassembled WGS sequence"/>
</dbReference>
<name>A0A511RKZ2_9DEIN</name>
<keyword evidence="1" id="KW-1133">Transmembrane helix</keyword>
<keyword evidence="1" id="KW-0472">Membrane</keyword>
<gene>
    <name evidence="2" type="ORF">ODE01S_17670</name>
</gene>
<protein>
    <recommendedName>
        <fullName evidence="4">DUF155 domain-containing protein</fullName>
    </recommendedName>
</protein>
<dbReference type="AlphaFoldDB" id="A0A511RKZ2"/>
<evidence type="ECO:0000256" key="1">
    <source>
        <dbReference type="SAM" id="Phobius"/>
    </source>
</evidence>
<keyword evidence="1" id="KW-0812">Transmembrane</keyword>
<proteinExistence type="predicted"/>
<evidence type="ECO:0000313" key="3">
    <source>
        <dbReference type="Proteomes" id="UP000321827"/>
    </source>
</evidence>